<name>A0A4Z0BGA6_9BURK</name>
<organism evidence="2 3">
    <name type="scientific">Ramlibacter rhizophilus</name>
    <dbReference type="NCBI Taxonomy" id="1781167"/>
    <lineage>
        <taxon>Bacteria</taxon>
        <taxon>Pseudomonadati</taxon>
        <taxon>Pseudomonadota</taxon>
        <taxon>Betaproteobacteria</taxon>
        <taxon>Burkholderiales</taxon>
        <taxon>Comamonadaceae</taxon>
        <taxon>Ramlibacter</taxon>
    </lineage>
</organism>
<dbReference type="Pfam" id="PF07969">
    <property type="entry name" value="Amidohydro_3"/>
    <property type="match status" value="1"/>
</dbReference>
<dbReference type="Gene3D" id="3.10.310.70">
    <property type="match status" value="1"/>
</dbReference>
<dbReference type="AlphaFoldDB" id="A0A4Z0BGA6"/>
<gene>
    <name evidence="2" type="ORF">EZ242_18000</name>
</gene>
<dbReference type="Gene3D" id="3.20.20.140">
    <property type="entry name" value="Metal-dependent hydrolases"/>
    <property type="match status" value="1"/>
</dbReference>
<dbReference type="Gene3D" id="2.30.40.10">
    <property type="entry name" value="Urease, subunit C, domain 1"/>
    <property type="match status" value="1"/>
</dbReference>
<evidence type="ECO:0000313" key="3">
    <source>
        <dbReference type="Proteomes" id="UP000297564"/>
    </source>
</evidence>
<keyword evidence="2" id="KW-0378">Hydrolase</keyword>
<feature type="domain" description="Amidohydrolase 3" evidence="1">
    <location>
        <begin position="60"/>
        <end position="573"/>
    </location>
</feature>
<dbReference type="PANTHER" id="PTHR22642:SF2">
    <property type="entry name" value="PROTEIN LONG AFTER FAR-RED 3"/>
    <property type="match status" value="1"/>
</dbReference>
<protein>
    <submittedName>
        <fullName evidence="2">Amidohydrolase</fullName>
    </submittedName>
</protein>
<dbReference type="InterPro" id="IPR032466">
    <property type="entry name" value="Metal_Hydrolase"/>
</dbReference>
<dbReference type="Proteomes" id="UP000297564">
    <property type="component" value="Unassembled WGS sequence"/>
</dbReference>
<dbReference type="PANTHER" id="PTHR22642">
    <property type="entry name" value="IMIDAZOLONEPROPIONASE"/>
    <property type="match status" value="1"/>
</dbReference>
<evidence type="ECO:0000259" key="1">
    <source>
        <dbReference type="Pfam" id="PF07969"/>
    </source>
</evidence>
<keyword evidence="3" id="KW-1185">Reference proteome</keyword>
<dbReference type="CDD" id="cd01300">
    <property type="entry name" value="YtcJ_like"/>
    <property type="match status" value="1"/>
</dbReference>
<dbReference type="GO" id="GO:0016810">
    <property type="term" value="F:hydrolase activity, acting on carbon-nitrogen (but not peptide) bonds"/>
    <property type="evidence" value="ECO:0007669"/>
    <property type="project" value="InterPro"/>
</dbReference>
<dbReference type="SUPFAM" id="SSF51556">
    <property type="entry name" value="Metallo-dependent hydrolases"/>
    <property type="match status" value="1"/>
</dbReference>
<reference evidence="2 3" key="1">
    <citation type="submission" date="2019-03" db="EMBL/GenBank/DDBJ databases">
        <title>Ramlibacter rhizophilus CCTCC AB2015357, whole genome shotgun sequence.</title>
        <authorList>
            <person name="Zhang X."/>
            <person name="Feng G."/>
            <person name="Zhu H."/>
        </authorList>
    </citation>
    <scope>NUCLEOTIDE SEQUENCE [LARGE SCALE GENOMIC DNA]</scope>
    <source>
        <strain evidence="2 3">CCTCC AB2015357</strain>
    </source>
</reference>
<evidence type="ECO:0000313" key="2">
    <source>
        <dbReference type="EMBL" id="TFY97419.1"/>
    </source>
</evidence>
<comment type="caution">
    <text evidence="2">The sequence shown here is derived from an EMBL/GenBank/DDBJ whole genome shotgun (WGS) entry which is preliminary data.</text>
</comment>
<dbReference type="SUPFAM" id="SSF51338">
    <property type="entry name" value="Composite domain of metallo-dependent hydrolases"/>
    <property type="match status" value="1"/>
</dbReference>
<dbReference type="InterPro" id="IPR013108">
    <property type="entry name" value="Amidohydro_3"/>
</dbReference>
<proteinExistence type="predicted"/>
<dbReference type="InterPro" id="IPR011059">
    <property type="entry name" value="Metal-dep_hydrolase_composite"/>
</dbReference>
<accession>A0A4Z0BGA6</accession>
<dbReference type="InterPro" id="IPR033932">
    <property type="entry name" value="YtcJ-like"/>
</dbReference>
<dbReference type="EMBL" id="SMLL01000007">
    <property type="protein sequence ID" value="TFY97419.1"/>
    <property type="molecule type" value="Genomic_DNA"/>
</dbReference>
<dbReference type="OrthoDB" id="9031471at2"/>
<dbReference type="RefSeq" id="WP_135286585.1">
    <property type="nucleotide sequence ID" value="NZ_SMLL01000007.1"/>
</dbReference>
<sequence>MPSDTAPGPLADLLIHNASIYTVDASDSVAQAVAIANGRILAVGTLEHAERHCGPHTRRIDLQGRAVVPGFVDAHPHLDTVGLRLTKPSFGRPRRIGEVLDVIRAEVARRKPGEWIVCNPLAHEPDVFGYPAALAEGRWPSRHDLDTVSPDNPVYIEPPSLVAPGMAFANSAAIRLCGITGQSAVAPGVTIEVDAQGEPTGVFRDINFPKWLPVRDGAFRARESLFPAMPELSEAETLAAVAAGVRAFNQAGITTIYEGHGIPTGPQRAYMDLWARKQLTVRTYFVVSYPIPLYRNRDEGQRLIEQTARYAGGNGFGDDLLKFGGLGFSFDSAAAMGACLMRQPYVGAAGTPWHGVQLADDETFRDIVRRCAEAGLRVQVQCSGGAAIDKVLRTYEEVDRDIPIEGKRWTIQHCQFPTAENMAACRRLGVLPTTTTNFLWMYGSVYRKAFGEELAEQAIPFKSWLEAGVPVAQSTDGNPFEPMFAFWQLLARQDAVSGQPLGDPAQRLTRAQALRAYTLNGARTAFWDEVTGSLEPGKYADLVVLSQDIMQVPLDDIPKTKVLATLLGARPVHDSGLFD</sequence>